<dbReference type="AlphaFoldDB" id="A0AAF3FEJ8"/>
<protein>
    <submittedName>
        <fullName evidence="2">Uncharacterized protein</fullName>
    </submittedName>
</protein>
<dbReference type="WBParaSite" id="MBELARI_LOCUS5450">
    <property type="protein sequence ID" value="MBELARI_LOCUS5450"/>
    <property type="gene ID" value="MBELARI_LOCUS5450"/>
</dbReference>
<accession>A0AAF3FEJ8</accession>
<evidence type="ECO:0000313" key="2">
    <source>
        <dbReference type="WBParaSite" id="MBELARI_LOCUS5450"/>
    </source>
</evidence>
<sequence>MSLFTSAAITLEPQRSIERKIRFDCPASASSSLDSYEDPSAHSSPSALFQQNLNPEFITLRSILCCSSLDDEEVSVCLHEQKQRFFNENI</sequence>
<name>A0AAF3FEJ8_9BILA</name>
<evidence type="ECO:0000313" key="1">
    <source>
        <dbReference type="Proteomes" id="UP000887575"/>
    </source>
</evidence>
<reference evidence="2" key="1">
    <citation type="submission" date="2024-02" db="UniProtKB">
        <authorList>
            <consortium name="WormBaseParasite"/>
        </authorList>
    </citation>
    <scope>IDENTIFICATION</scope>
</reference>
<proteinExistence type="predicted"/>
<keyword evidence="1" id="KW-1185">Reference proteome</keyword>
<dbReference type="Proteomes" id="UP000887575">
    <property type="component" value="Unassembled WGS sequence"/>
</dbReference>
<organism evidence="1 2">
    <name type="scientific">Mesorhabditis belari</name>
    <dbReference type="NCBI Taxonomy" id="2138241"/>
    <lineage>
        <taxon>Eukaryota</taxon>
        <taxon>Metazoa</taxon>
        <taxon>Ecdysozoa</taxon>
        <taxon>Nematoda</taxon>
        <taxon>Chromadorea</taxon>
        <taxon>Rhabditida</taxon>
        <taxon>Rhabditina</taxon>
        <taxon>Rhabditomorpha</taxon>
        <taxon>Rhabditoidea</taxon>
        <taxon>Rhabditidae</taxon>
        <taxon>Mesorhabditinae</taxon>
        <taxon>Mesorhabditis</taxon>
    </lineage>
</organism>